<dbReference type="Proteomes" id="UP000095228">
    <property type="component" value="Chromosome"/>
</dbReference>
<dbReference type="RefSeq" id="WP_069962699.1">
    <property type="nucleotide sequence ID" value="NZ_CP016094.1"/>
</dbReference>
<organism evidence="1 2">
    <name type="scientific">Lacunisphaera limnophila</name>
    <dbReference type="NCBI Taxonomy" id="1838286"/>
    <lineage>
        <taxon>Bacteria</taxon>
        <taxon>Pseudomonadati</taxon>
        <taxon>Verrucomicrobiota</taxon>
        <taxon>Opitutia</taxon>
        <taxon>Opitutales</taxon>
        <taxon>Opitutaceae</taxon>
        <taxon>Lacunisphaera</taxon>
    </lineage>
</organism>
<evidence type="ECO:0000313" key="1">
    <source>
        <dbReference type="EMBL" id="AOS45567.1"/>
    </source>
</evidence>
<proteinExistence type="predicted"/>
<gene>
    <name evidence="1" type="ORF">Verru16b_02650</name>
</gene>
<reference evidence="1 2" key="1">
    <citation type="submission" date="2016-06" db="EMBL/GenBank/DDBJ databases">
        <title>Three novel species with peptidoglycan cell walls form the new genus Lacunisphaera gen. nov. in the family Opitutaceae of the verrucomicrobial subdivision 4.</title>
        <authorList>
            <person name="Rast P."/>
            <person name="Gloeckner I."/>
            <person name="Jogler M."/>
            <person name="Boedeker C."/>
            <person name="Jeske O."/>
            <person name="Wiegand S."/>
            <person name="Reinhardt R."/>
            <person name="Schumann P."/>
            <person name="Rohde M."/>
            <person name="Spring S."/>
            <person name="Gloeckner F.O."/>
            <person name="Jogler C."/>
        </authorList>
    </citation>
    <scope>NUCLEOTIDE SEQUENCE [LARGE SCALE GENOMIC DNA]</scope>
    <source>
        <strain evidence="1 2">IG16b</strain>
    </source>
</reference>
<protein>
    <submittedName>
        <fullName evidence="1">Uncharacterized protein</fullName>
    </submittedName>
</protein>
<keyword evidence="2" id="KW-1185">Reference proteome</keyword>
<dbReference type="KEGG" id="obg:Verru16b_02650"/>
<dbReference type="AlphaFoldDB" id="A0A1D8AXG8"/>
<dbReference type="EMBL" id="CP016094">
    <property type="protein sequence ID" value="AOS45567.1"/>
    <property type="molecule type" value="Genomic_DNA"/>
</dbReference>
<evidence type="ECO:0000313" key="2">
    <source>
        <dbReference type="Proteomes" id="UP000095228"/>
    </source>
</evidence>
<sequence>MSNSDLDKKEAMLEIIAKVGRERAIDLVMQSYNTELLTSLLNRLEEGKASMIGGYKRRDHLTDAMKSVREVCELA</sequence>
<accession>A0A1D8AXG8</accession>
<name>A0A1D8AXG8_9BACT</name>